<dbReference type="STRING" id="207949.RED65_01365"/>
<sequence>MIDSIPLKSITNAEMIKNFNIDRAGTRLRIIRKILGFNRPQFSAHVGITPDRLKNLEDLKQKLNETDILAVTTSWPFLADYLTHKEGIRLDPSSEYIHALASNLLLKQIDLLAKAQEVQKISDCDLVRSALVIPQFRDLLKKELKAKLASATQEAKTDAR</sequence>
<organism evidence="1 2">
    <name type="scientific">Bermanella marisrubri</name>
    <dbReference type="NCBI Taxonomy" id="207949"/>
    <lineage>
        <taxon>Bacteria</taxon>
        <taxon>Pseudomonadati</taxon>
        <taxon>Pseudomonadota</taxon>
        <taxon>Gammaproteobacteria</taxon>
        <taxon>Oceanospirillales</taxon>
        <taxon>Oceanospirillaceae</taxon>
        <taxon>Bermanella</taxon>
    </lineage>
</organism>
<reference evidence="1 2" key="1">
    <citation type="submission" date="2006-03" db="EMBL/GenBank/DDBJ databases">
        <authorList>
            <person name="Pinhassi J."/>
            <person name="Pedros-Alio C."/>
            <person name="Ferriera S."/>
            <person name="Johnson J."/>
            <person name="Kravitz S."/>
            <person name="Halpern A."/>
            <person name="Remington K."/>
            <person name="Beeson K."/>
            <person name="Tran B."/>
            <person name="Rogers Y.-H."/>
            <person name="Friedman R."/>
            <person name="Venter J.C."/>
        </authorList>
    </citation>
    <scope>NUCLEOTIDE SEQUENCE [LARGE SCALE GENOMIC DNA]</scope>
    <source>
        <strain evidence="1 2">RED65</strain>
    </source>
</reference>
<comment type="caution">
    <text evidence="1">The sequence shown here is derived from an EMBL/GenBank/DDBJ whole genome shotgun (WGS) entry which is preliminary data.</text>
</comment>
<dbReference type="RefSeq" id="WP_007017751.1">
    <property type="nucleotide sequence ID" value="NZ_CH724114.1"/>
</dbReference>
<evidence type="ECO:0000313" key="1">
    <source>
        <dbReference type="EMBL" id="EAT13367.1"/>
    </source>
</evidence>
<evidence type="ECO:0000313" key="2">
    <source>
        <dbReference type="Proteomes" id="UP000004263"/>
    </source>
</evidence>
<dbReference type="HOGENOM" id="CLU_1648835_0_0_6"/>
<dbReference type="AlphaFoldDB" id="Q1N4R1"/>
<protein>
    <submittedName>
        <fullName evidence="1">Uncharacterized protein</fullName>
    </submittedName>
</protein>
<dbReference type="EMBL" id="AAQH01000002">
    <property type="protein sequence ID" value="EAT13367.1"/>
    <property type="molecule type" value="Genomic_DNA"/>
</dbReference>
<keyword evidence="2" id="KW-1185">Reference proteome</keyword>
<name>Q1N4R1_9GAMM</name>
<dbReference type="Proteomes" id="UP000004263">
    <property type="component" value="Unassembled WGS sequence"/>
</dbReference>
<gene>
    <name evidence="1" type="ORF">RED65_01365</name>
</gene>
<dbReference type="OrthoDB" id="6302218at2"/>
<accession>Q1N4R1</accession>
<proteinExistence type="predicted"/>